<dbReference type="PANTHER" id="PTHR45669:SF60">
    <property type="entry name" value="GLUTAREDOXIN FAMILY PROTEIN, EXPRESSED"/>
    <property type="match status" value="1"/>
</dbReference>
<sequence length="101" mass="11157">MDAAFHRDLQTLLAVHSRAFSLPQLLIGGHLVGGADKVRHLHETRQLRRLLEGAAGQDPAFVCDAYGGVRFVPCTGCCGIRKVFVDDEELQNCHMVMAIRE</sequence>
<dbReference type="InterPro" id="IPR036249">
    <property type="entry name" value="Thioredoxin-like_sf"/>
</dbReference>
<dbReference type="AlphaFoldDB" id="A0A3L6SP66"/>
<dbReference type="SUPFAM" id="SSF52833">
    <property type="entry name" value="Thioredoxin-like"/>
    <property type="match status" value="1"/>
</dbReference>
<accession>A0A3L6SP66</accession>
<dbReference type="STRING" id="4540.A0A3L6SP66"/>
<comment type="caution">
    <text evidence="1">The sequence shown here is derived from an EMBL/GenBank/DDBJ whole genome shotgun (WGS) entry which is preliminary data.</text>
</comment>
<name>A0A3L6SP66_PANMI</name>
<dbReference type="Proteomes" id="UP000275267">
    <property type="component" value="Unassembled WGS sequence"/>
</dbReference>
<keyword evidence="2" id="KW-1185">Reference proteome</keyword>
<evidence type="ECO:0000313" key="2">
    <source>
        <dbReference type="Proteomes" id="UP000275267"/>
    </source>
</evidence>
<reference evidence="2" key="1">
    <citation type="journal article" date="2019" name="Nat. Commun.">
        <title>The genome of broomcorn millet.</title>
        <authorList>
            <person name="Zou C."/>
            <person name="Miki D."/>
            <person name="Li D."/>
            <person name="Tang Q."/>
            <person name="Xiao L."/>
            <person name="Rajput S."/>
            <person name="Deng P."/>
            <person name="Jia W."/>
            <person name="Huang R."/>
            <person name="Zhang M."/>
            <person name="Sun Y."/>
            <person name="Hu J."/>
            <person name="Fu X."/>
            <person name="Schnable P.S."/>
            <person name="Li F."/>
            <person name="Zhang H."/>
            <person name="Feng B."/>
            <person name="Zhu X."/>
            <person name="Liu R."/>
            <person name="Schnable J.C."/>
            <person name="Zhu J.-K."/>
            <person name="Zhang H."/>
        </authorList>
    </citation>
    <scope>NUCLEOTIDE SEQUENCE [LARGE SCALE GENOMIC DNA]</scope>
</reference>
<dbReference type="Gene3D" id="3.40.30.10">
    <property type="entry name" value="Glutaredoxin"/>
    <property type="match status" value="1"/>
</dbReference>
<organism evidence="1 2">
    <name type="scientific">Panicum miliaceum</name>
    <name type="common">Proso millet</name>
    <name type="synonym">Broomcorn millet</name>
    <dbReference type="NCBI Taxonomy" id="4540"/>
    <lineage>
        <taxon>Eukaryota</taxon>
        <taxon>Viridiplantae</taxon>
        <taxon>Streptophyta</taxon>
        <taxon>Embryophyta</taxon>
        <taxon>Tracheophyta</taxon>
        <taxon>Spermatophyta</taxon>
        <taxon>Magnoliopsida</taxon>
        <taxon>Liliopsida</taxon>
        <taxon>Poales</taxon>
        <taxon>Poaceae</taxon>
        <taxon>PACMAD clade</taxon>
        <taxon>Panicoideae</taxon>
        <taxon>Panicodae</taxon>
        <taxon>Paniceae</taxon>
        <taxon>Panicinae</taxon>
        <taxon>Panicum</taxon>
        <taxon>Panicum sect. Panicum</taxon>
    </lineage>
</organism>
<evidence type="ECO:0000313" key="1">
    <source>
        <dbReference type="EMBL" id="RLN24416.1"/>
    </source>
</evidence>
<dbReference type="EMBL" id="PQIB02000004">
    <property type="protein sequence ID" value="RLN24416.1"/>
    <property type="molecule type" value="Genomic_DNA"/>
</dbReference>
<dbReference type="PROSITE" id="PS51354">
    <property type="entry name" value="GLUTAREDOXIN_2"/>
    <property type="match status" value="1"/>
</dbReference>
<dbReference type="OrthoDB" id="423313at2759"/>
<gene>
    <name evidence="1" type="ORF">C2845_PM07G22740</name>
</gene>
<protein>
    <submittedName>
        <fullName evidence="1">Uncharacterized protein</fullName>
    </submittedName>
</protein>
<dbReference type="Pfam" id="PF23733">
    <property type="entry name" value="GRXCR1-2_C"/>
    <property type="match status" value="1"/>
</dbReference>
<proteinExistence type="predicted"/>
<dbReference type="PANTHER" id="PTHR45669">
    <property type="entry name" value="GLUTAREDOXIN DOMAIN-CONTAINING CYSTEINE-RICH PROTEIN CG12206-RELATED"/>
    <property type="match status" value="1"/>
</dbReference>